<dbReference type="GeneID" id="27340905"/>
<comment type="similarity">
    <text evidence="2">Belongs to the FAD-dependent oxidoreductase family.</text>
</comment>
<dbReference type="InterPro" id="IPR036188">
    <property type="entry name" value="FAD/NAD-bd_sf"/>
</dbReference>
<evidence type="ECO:0000256" key="1">
    <source>
        <dbReference type="ARBA" id="ARBA00001974"/>
    </source>
</evidence>
<proteinExistence type="inferred from homology"/>
<dbReference type="InterPro" id="IPR017941">
    <property type="entry name" value="Rieske_2Fe-2S"/>
</dbReference>
<dbReference type="RefSeq" id="XP_016255200.1">
    <property type="nucleotide sequence ID" value="XM_016388272.1"/>
</dbReference>
<name>A0A0D2DGU0_9EURO</name>
<dbReference type="VEuPathDB" id="FungiDB:PV07_01711"/>
<dbReference type="InterPro" id="IPR050446">
    <property type="entry name" value="FAD-oxidoreductase/Apoptosis"/>
</dbReference>
<accession>A0A0D2DGU0</accession>
<gene>
    <name evidence="11" type="ORF">PV07_01711</name>
</gene>
<dbReference type="PROSITE" id="PS51296">
    <property type="entry name" value="RIESKE"/>
    <property type="match status" value="1"/>
</dbReference>
<organism evidence="11 12">
    <name type="scientific">Cladophialophora immunda</name>
    <dbReference type="NCBI Taxonomy" id="569365"/>
    <lineage>
        <taxon>Eukaryota</taxon>
        <taxon>Fungi</taxon>
        <taxon>Dikarya</taxon>
        <taxon>Ascomycota</taxon>
        <taxon>Pezizomycotina</taxon>
        <taxon>Eurotiomycetes</taxon>
        <taxon>Chaetothyriomycetidae</taxon>
        <taxon>Chaetothyriales</taxon>
        <taxon>Herpotrichiellaceae</taxon>
        <taxon>Cladophialophora</taxon>
    </lineage>
</organism>
<dbReference type="InterPro" id="IPR036922">
    <property type="entry name" value="Rieske_2Fe-2S_sf"/>
</dbReference>
<feature type="domain" description="Rieske" evidence="10">
    <location>
        <begin position="65"/>
        <end position="161"/>
    </location>
</feature>
<dbReference type="GO" id="GO:0046872">
    <property type="term" value="F:metal ion binding"/>
    <property type="evidence" value="ECO:0007669"/>
    <property type="project" value="UniProtKB-KW"/>
</dbReference>
<keyword evidence="4" id="KW-0001">2Fe-2S</keyword>
<dbReference type="Gene3D" id="2.102.10.10">
    <property type="entry name" value="Rieske [2Fe-2S] iron-sulphur domain"/>
    <property type="match status" value="1"/>
</dbReference>
<keyword evidence="9" id="KW-0411">Iron-sulfur</keyword>
<dbReference type="SUPFAM" id="SSF50022">
    <property type="entry name" value="ISP domain"/>
    <property type="match status" value="1"/>
</dbReference>
<dbReference type="HOGENOM" id="CLU_003291_4_2_1"/>
<keyword evidence="7" id="KW-0560">Oxidoreductase</keyword>
<sequence length="602" mass="64716">MFSRSTARYFAVCSTSFRPLLLPSAFSSAVPRPALFLFPTRPSPLSKAFSASTFRMAQQFKLKGLDKLDLQELEKKEVEVEGIEGGKVLLCKVGGQVHAVNANCTHYGAPLKLGVLTPEGRLTCPWHGACFNARTGDVEDSPAPLSLNAFDVIEKDGGVYVKGKAADIKGGKRTVNIKTTPSSQEKVVIVGGGSGAFGALLKLRELGYKGHITVITHEGYPIDRPKLSKALITDASKLYLQPEEWYSEGSIEFFPDTVTSVDFDGKTVQTKTGKSLPYTKLILATGGTPRQLPLPGFKDNQLGNIFLLRKVSDVQNIVTAVGDKGKKIVIVGSSFIGMEVANALAKENSVSIVGMESAPLERVMGTEVGKIFQRTLEKNGAKFYLNAGVDSALPASKLANTVGLSSVGAVKLKDGTELEADLVILGIGVFPETTYLRNNPKVQLEKDGSIAVDENFAVKGLQDVWAIGDIATYPYHGPGGNGTPVRIEHWNVAQNMGRAVGELIAQPGSKPKPFIPIFWSALGGQLRYCGATPNGWDELVLKGEPENNKFAAFYCKGDTVVAMASMMMDPIMVKSAELMRHGKMLSKSDIQSGKDVLEAALW</sequence>
<dbReference type="GO" id="GO:0005737">
    <property type="term" value="C:cytoplasm"/>
    <property type="evidence" value="ECO:0007669"/>
    <property type="project" value="TreeGrafter"/>
</dbReference>
<dbReference type="Gene3D" id="3.50.50.60">
    <property type="entry name" value="FAD/NAD(P)-binding domain"/>
    <property type="match status" value="2"/>
</dbReference>
<keyword evidence="5" id="KW-0479">Metal-binding</keyword>
<dbReference type="PANTHER" id="PTHR43557:SF2">
    <property type="entry name" value="RIESKE DOMAIN-CONTAINING PROTEIN-RELATED"/>
    <property type="match status" value="1"/>
</dbReference>
<dbReference type="InterPro" id="IPR023753">
    <property type="entry name" value="FAD/NAD-binding_dom"/>
</dbReference>
<keyword evidence="12" id="KW-1185">Reference proteome</keyword>
<dbReference type="GO" id="GO:0016651">
    <property type="term" value="F:oxidoreductase activity, acting on NAD(P)H"/>
    <property type="evidence" value="ECO:0007669"/>
    <property type="project" value="TreeGrafter"/>
</dbReference>
<dbReference type="OrthoDB" id="6029at2759"/>
<keyword evidence="8" id="KW-0408">Iron</keyword>
<dbReference type="Proteomes" id="UP000054466">
    <property type="component" value="Unassembled WGS sequence"/>
</dbReference>
<evidence type="ECO:0000259" key="10">
    <source>
        <dbReference type="PROSITE" id="PS51296"/>
    </source>
</evidence>
<dbReference type="InterPro" id="IPR028202">
    <property type="entry name" value="Reductase_C"/>
</dbReference>
<dbReference type="Pfam" id="PF14759">
    <property type="entry name" value="Reductase_C"/>
    <property type="match status" value="1"/>
</dbReference>
<dbReference type="Pfam" id="PF00355">
    <property type="entry name" value="Rieske"/>
    <property type="match status" value="1"/>
</dbReference>
<reference evidence="11 12" key="1">
    <citation type="submission" date="2015-01" db="EMBL/GenBank/DDBJ databases">
        <title>The Genome Sequence of Cladophialophora immunda CBS83496.</title>
        <authorList>
            <consortium name="The Broad Institute Genomics Platform"/>
            <person name="Cuomo C."/>
            <person name="de Hoog S."/>
            <person name="Gorbushina A."/>
            <person name="Stielow B."/>
            <person name="Teixiera M."/>
            <person name="Abouelleil A."/>
            <person name="Chapman S.B."/>
            <person name="Priest M."/>
            <person name="Young S.K."/>
            <person name="Wortman J."/>
            <person name="Nusbaum C."/>
            <person name="Birren B."/>
        </authorList>
    </citation>
    <scope>NUCLEOTIDE SEQUENCE [LARGE SCALE GENOMIC DNA]</scope>
    <source>
        <strain evidence="11 12">CBS 83496</strain>
    </source>
</reference>
<dbReference type="PANTHER" id="PTHR43557">
    <property type="entry name" value="APOPTOSIS-INDUCING FACTOR 1"/>
    <property type="match status" value="1"/>
</dbReference>
<evidence type="ECO:0000256" key="2">
    <source>
        <dbReference type="ARBA" id="ARBA00006442"/>
    </source>
</evidence>
<dbReference type="SUPFAM" id="SSF51905">
    <property type="entry name" value="FAD/NAD(P)-binding domain"/>
    <property type="match status" value="1"/>
</dbReference>
<dbReference type="PRINTS" id="PR00368">
    <property type="entry name" value="FADPNR"/>
</dbReference>
<dbReference type="PRINTS" id="PR00411">
    <property type="entry name" value="PNDRDTASEI"/>
</dbReference>
<dbReference type="STRING" id="569365.A0A0D2DGU0"/>
<evidence type="ECO:0000313" key="12">
    <source>
        <dbReference type="Proteomes" id="UP000054466"/>
    </source>
</evidence>
<evidence type="ECO:0000256" key="7">
    <source>
        <dbReference type="ARBA" id="ARBA00023002"/>
    </source>
</evidence>
<dbReference type="EMBL" id="KN847040">
    <property type="protein sequence ID" value="KIW34984.1"/>
    <property type="molecule type" value="Genomic_DNA"/>
</dbReference>
<evidence type="ECO:0000313" key="11">
    <source>
        <dbReference type="EMBL" id="KIW34984.1"/>
    </source>
</evidence>
<evidence type="ECO:0000256" key="8">
    <source>
        <dbReference type="ARBA" id="ARBA00023004"/>
    </source>
</evidence>
<evidence type="ECO:0000256" key="9">
    <source>
        <dbReference type="ARBA" id="ARBA00023014"/>
    </source>
</evidence>
<dbReference type="Gene3D" id="3.30.390.30">
    <property type="match status" value="1"/>
</dbReference>
<dbReference type="GO" id="GO:0051537">
    <property type="term" value="F:2 iron, 2 sulfur cluster binding"/>
    <property type="evidence" value="ECO:0007669"/>
    <property type="project" value="UniProtKB-KW"/>
</dbReference>
<evidence type="ECO:0000256" key="6">
    <source>
        <dbReference type="ARBA" id="ARBA00022827"/>
    </source>
</evidence>
<protein>
    <recommendedName>
        <fullName evidence="10">Rieske domain-containing protein</fullName>
    </recommendedName>
</protein>
<dbReference type="InterPro" id="IPR016156">
    <property type="entry name" value="FAD/NAD-linked_Rdtase_dimer_sf"/>
</dbReference>
<keyword evidence="3" id="KW-0285">Flavoprotein</keyword>
<evidence type="ECO:0000256" key="3">
    <source>
        <dbReference type="ARBA" id="ARBA00022630"/>
    </source>
</evidence>
<evidence type="ECO:0000256" key="5">
    <source>
        <dbReference type="ARBA" id="ARBA00022723"/>
    </source>
</evidence>
<evidence type="ECO:0000256" key="4">
    <source>
        <dbReference type="ARBA" id="ARBA00022714"/>
    </source>
</evidence>
<dbReference type="AlphaFoldDB" id="A0A0D2DGU0"/>
<keyword evidence="6" id="KW-0274">FAD</keyword>
<dbReference type="SUPFAM" id="SSF55424">
    <property type="entry name" value="FAD/NAD-linked reductases, dimerisation (C-terminal) domain"/>
    <property type="match status" value="1"/>
</dbReference>
<comment type="cofactor">
    <cofactor evidence="1">
        <name>FAD</name>
        <dbReference type="ChEBI" id="CHEBI:57692"/>
    </cofactor>
</comment>
<dbReference type="Pfam" id="PF07992">
    <property type="entry name" value="Pyr_redox_2"/>
    <property type="match status" value="1"/>
</dbReference>